<accession>T0H7N8</accession>
<evidence type="ECO:0000313" key="5">
    <source>
        <dbReference type="Proteomes" id="UP000015525"/>
    </source>
</evidence>
<dbReference type="Gene3D" id="3.90.79.10">
    <property type="entry name" value="Nucleoside Triphosphate Pyrophosphohydrolase"/>
    <property type="match status" value="1"/>
</dbReference>
<proteinExistence type="predicted"/>
<gene>
    <name evidence="4" type="ORF">L288_06820</name>
</gene>
<keyword evidence="2" id="KW-0378">Hydrolase</keyword>
<evidence type="ECO:0000259" key="3">
    <source>
        <dbReference type="PROSITE" id="PS51462"/>
    </source>
</evidence>
<evidence type="ECO:0000256" key="1">
    <source>
        <dbReference type="ARBA" id="ARBA00001946"/>
    </source>
</evidence>
<protein>
    <recommendedName>
        <fullName evidence="3">Nudix hydrolase domain-containing protein</fullName>
    </recommendedName>
</protein>
<evidence type="ECO:0000256" key="2">
    <source>
        <dbReference type="ARBA" id="ARBA00022801"/>
    </source>
</evidence>
<organism evidence="4 5">
    <name type="scientific">Sphingobium quisquiliarum P25</name>
    <dbReference type="NCBI Taxonomy" id="1329909"/>
    <lineage>
        <taxon>Bacteria</taxon>
        <taxon>Pseudomonadati</taxon>
        <taxon>Pseudomonadota</taxon>
        <taxon>Alphaproteobacteria</taxon>
        <taxon>Sphingomonadales</taxon>
        <taxon>Sphingomonadaceae</taxon>
        <taxon>Sphingobium</taxon>
    </lineage>
</organism>
<reference evidence="4 5" key="1">
    <citation type="journal article" date="2013" name="Genome Announc.">
        <title>Draft Genome Sequence of Sphingobium quisquiliarum Strain P25T, a Novel Hexachlorocyclohexane (HCH)-Degrading Bacterium Isolated from an HCH Dumpsite.</title>
        <authorList>
            <person name="Kumar Singh A."/>
            <person name="Sangwan N."/>
            <person name="Sharma A."/>
            <person name="Gupta V."/>
            <person name="Khurana J.P."/>
            <person name="Lal R."/>
        </authorList>
    </citation>
    <scope>NUCLEOTIDE SEQUENCE [LARGE SCALE GENOMIC DNA]</scope>
    <source>
        <strain evidence="4 5">P25</strain>
    </source>
</reference>
<dbReference type="InterPro" id="IPR051325">
    <property type="entry name" value="Nudix_hydrolase_domain"/>
</dbReference>
<dbReference type="InterPro" id="IPR015797">
    <property type="entry name" value="NUDIX_hydrolase-like_dom_sf"/>
</dbReference>
<dbReference type="InterPro" id="IPR000086">
    <property type="entry name" value="NUDIX_hydrolase_dom"/>
</dbReference>
<dbReference type="GO" id="GO:0004081">
    <property type="term" value="F:bis(5'-nucleosyl)-tetraphosphatase (asymmetrical) activity"/>
    <property type="evidence" value="ECO:0007669"/>
    <property type="project" value="TreeGrafter"/>
</dbReference>
<dbReference type="PANTHER" id="PTHR21340">
    <property type="entry name" value="DIADENOSINE 5,5-P1,P4-TETRAPHOSPHATE PYROPHOSPHOHYDROLASE MUTT"/>
    <property type="match status" value="1"/>
</dbReference>
<dbReference type="PANTHER" id="PTHR21340:SF7">
    <property type="entry name" value="NUDIX HYDROLASE DOMAIN-CONTAINING PROTEIN"/>
    <property type="match status" value="1"/>
</dbReference>
<sequence length="152" mass="16737">MQRSAGLLLYRLAAGTTEVLLVHPGGPFWRNKDAGAWQIPKGLIAPGEEPLAAALREASEELGMAFDGTPLPLGEIRQAGGKYVDAFALEADIDVSQVVSNQFEMEWPPRSGKRQSFPEIDAARWFTLAEARTMMLTSQQPFLDRLKPLVRS</sequence>
<evidence type="ECO:0000313" key="4">
    <source>
        <dbReference type="EMBL" id="EQB09037.1"/>
    </source>
</evidence>
<dbReference type="EMBL" id="ATHO01000056">
    <property type="protein sequence ID" value="EQB09037.1"/>
    <property type="molecule type" value="Genomic_DNA"/>
</dbReference>
<dbReference type="RefSeq" id="WP_021237656.1">
    <property type="nucleotide sequence ID" value="NZ_ATHO01000056.1"/>
</dbReference>
<feature type="domain" description="Nudix hydrolase" evidence="3">
    <location>
        <begin position="1"/>
        <end position="148"/>
    </location>
</feature>
<dbReference type="GO" id="GO:0006167">
    <property type="term" value="P:AMP biosynthetic process"/>
    <property type="evidence" value="ECO:0007669"/>
    <property type="project" value="TreeGrafter"/>
</dbReference>
<comment type="cofactor">
    <cofactor evidence="1">
        <name>Mg(2+)</name>
        <dbReference type="ChEBI" id="CHEBI:18420"/>
    </cofactor>
</comment>
<dbReference type="PROSITE" id="PS51462">
    <property type="entry name" value="NUDIX"/>
    <property type="match status" value="1"/>
</dbReference>
<dbReference type="CDD" id="cd04662">
    <property type="entry name" value="NUDIX_Hydrolase"/>
    <property type="match status" value="1"/>
</dbReference>
<dbReference type="InterPro" id="IPR020084">
    <property type="entry name" value="NUDIX_hydrolase_CS"/>
</dbReference>
<dbReference type="PROSITE" id="PS00893">
    <property type="entry name" value="NUDIX_BOX"/>
    <property type="match status" value="1"/>
</dbReference>
<dbReference type="Proteomes" id="UP000015525">
    <property type="component" value="Unassembled WGS sequence"/>
</dbReference>
<dbReference type="AlphaFoldDB" id="T0H7N8"/>
<name>T0H7N8_9SPHN</name>
<comment type="caution">
    <text evidence="4">The sequence shown here is derived from an EMBL/GenBank/DDBJ whole genome shotgun (WGS) entry which is preliminary data.</text>
</comment>
<dbReference type="SUPFAM" id="SSF55811">
    <property type="entry name" value="Nudix"/>
    <property type="match status" value="1"/>
</dbReference>
<keyword evidence="5" id="KW-1185">Reference proteome</keyword>
<dbReference type="Pfam" id="PF00293">
    <property type="entry name" value="NUDIX"/>
    <property type="match status" value="1"/>
</dbReference>
<dbReference type="GO" id="GO:0006754">
    <property type="term" value="P:ATP biosynthetic process"/>
    <property type="evidence" value="ECO:0007669"/>
    <property type="project" value="TreeGrafter"/>
</dbReference>
<dbReference type="PATRIC" id="fig|1329909.3.peg.1315"/>